<keyword evidence="4" id="KW-0238">DNA-binding</keyword>
<keyword evidence="3" id="KW-0805">Transcription regulation</keyword>
<keyword evidence="2" id="KW-0678">Repressor</keyword>
<dbReference type="SUPFAM" id="SSF53850">
    <property type="entry name" value="Periplasmic binding protein-like II"/>
    <property type="match status" value="1"/>
</dbReference>
<dbReference type="FunFam" id="1.10.10.10:FF:000001">
    <property type="entry name" value="LysR family transcriptional regulator"/>
    <property type="match status" value="1"/>
</dbReference>
<dbReference type="Gene3D" id="3.40.190.10">
    <property type="entry name" value="Periplasmic binding protein-like II"/>
    <property type="match status" value="2"/>
</dbReference>
<accession>A0A502GVP3</accession>
<dbReference type="Proteomes" id="UP000317663">
    <property type="component" value="Unassembled WGS sequence"/>
</dbReference>
<dbReference type="Pfam" id="PF03466">
    <property type="entry name" value="LysR_substrate"/>
    <property type="match status" value="1"/>
</dbReference>
<keyword evidence="8" id="KW-1185">Reference proteome</keyword>
<evidence type="ECO:0000256" key="5">
    <source>
        <dbReference type="ARBA" id="ARBA00023163"/>
    </source>
</evidence>
<evidence type="ECO:0000313" key="7">
    <source>
        <dbReference type="EMBL" id="TPG65036.1"/>
    </source>
</evidence>
<proteinExistence type="inferred from homology"/>
<evidence type="ECO:0000256" key="4">
    <source>
        <dbReference type="ARBA" id="ARBA00023125"/>
    </source>
</evidence>
<dbReference type="PANTHER" id="PTHR30346">
    <property type="entry name" value="TRANSCRIPTIONAL DUAL REGULATOR HCAR-RELATED"/>
    <property type="match status" value="1"/>
</dbReference>
<evidence type="ECO:0000256" key="1">
    <source>
        <dbReference type="ARBA" id="ARBA00009437"/>
    </source>
</evidence>
<dbReference type="InterPro" id="IPR036390">
    <property type="entry name" value="WH_DNA-bd_sf"/>
</dbReference>
<keyword evidence="5" id="KW-0804">Transcription</keyword>
<dbReference type="InterPro" id="IPR036388">
    <property type="entry name" value="WH-like_DNA-bd_sf"/>
</dbReference>
<dbReference type="InterPro" id="IPR000847">
    <property type="entry name" value="LysR_HTH_N"/>
</dbReference>
<dbReference type="CDD" id="cd08414">
    <property type="entry name" value="PBP2_LTTR_aromatics_like"/>
    <property type="match status" value="1"/>
</dbReference>
<dbReference type="PRINTS" id="PR00039">
    <property type="entry name" value="HTHLYSR"/>
</dbReference>
<dbReference type="Pfam" id="PF00126">
    <property type="entry name" value="HTH_1"/>
    <property type="match status" value="1"/>
</dbReference>
<comment type="similarity">
    <text evidence="1">Belongs to the LysR transcriptional regulatory family.</text>
</comment>
<dbReference type="SUPFAM" id="SSF46785">
    <property type="entry name" value="Winged helix' DNA-binding domain"/>
    <property type="match status" value="1"/>
</dbReference>
<organism evidence="7 8">
    <name type="scientific">Ewingella americana</name>
    <dbReference type="NCBI Taxonomy" id="41202"/>
    <lineage>
        <taxon>Bacteria</taxon>
        <taxon>Pseudomonadati</taxon>
        <taxon>Pseudomonadota</taxon>
        <taxon>Gammaproteobacteria</taxon>
        <taxon>Enterobacterales</taxon>
        <taxon>Yersiniaceae</taxon>
        <taxon>Ewingella</taxon>
    </lineage>
</organism>
<protein>
    <submittedName>
        <fullName evidence="7">LysR family transcriptional regulator</fullName>
    </submittedName>
</protein>
<dbReference type="GO" id="GO:0003700">
    <property type="term" value="F:DNA-binding transcription factor activity"/>
    <property type="evidence" value="ECO:0007669"/>
    <property type="project" value="InterPro"/>
</dbReference>
<gene>
    <name evidence="7" type="ORF">EAH77_01990</name>
</gene>
<dbReference type="GO" id="GO:0032993">
    <property type="term" value="C:protein-DNA complex"/>
    <property type="evidence" value="ECO:0007669"/>
    <property type="project" value="TreeGrafter"/>
</dbReference>
<dbReference type="PROSITE" id="PS50931">
    <property type="entry name" value="HTH_LYSR"/>
    <property type="match status" value="1"/>
</dbReference>
<reference evidence="7 8" key="1">
    <citation type="journal article" date="2019" name="Environ. Microbiol.">
        <title>Species interactions and distinct microbial communities in high Arctic permafrost affected cryosols are associated with the CH4 and CO2 gas fluxes.</title>
        <authorList>
            <person name="Altshuler I."/>
            <person name="Hamel J."/>
            <person name="Turney S."/>
            <person name="Magnuson E."/>
            <person name="Levesque R."/>
            <person name="Greer C."/>
            <person name="Whyte L.G."/>
        </authorList>
    </citation>
    <scope>NUCLEOTIDE SEQUENCE [LARGE SCALE GENOMIC DNA]</scope>
    <source>
        <strain evidence="7 8">E4</strain>
    </source>
</reference>
<dbReference type="RefSeq" id="WP_140470117.1">
    <property type="nucleotide sequence ID" value="NZ_RCZD01000001.1"/>
</dbReference>
<evidence type="ECO:0000313" key="8">
    <source>
        <dbReference type="Proteomes" id="UP000317663"/>
    </source>
</evidence>
<dbReference type="Gene3D" id="1.10.10.10">
    <property type="entry name" value="Winged helix-like DNA-binding domain superfamily/Winged helix DNA-binding domain"/>
    <property type="match status" value="1"/>
</dbReference>
<evidence type="ECO:0000256" key="2">
    <source>
        <dbReference type="ARBA" id="ARBA00022491"/>
    </source>
</evidence>
<dbReference type="AlphaFoldDB" id="A0A502GVP3"/>
<dbReference type="InterPro" id="IPR005119">
    <property type="entry name" value="LysR_subst-bd"/>
</dbReference>
<dbReference type="GO" id="GO:0003677">
    <property type="term" value="F:DNA binding"/>
    <property type="evidence" value="ECO:0007669"/>
    <property type="project" value="UniProtKB-KW"/>
</dbReference>
<dbReference type="OrthoDB" id="8850588at2"/>
<dbReference type="EMBL" id="RCZD01000001">
    <property type="protein sequence ID" value="TPG65036.1"/>
    <property type="molecule type" value="Genomic_DNA"/>
</dbReference>
<sequence>MDLRQMRYFLTVAEEGHFGRAAQRLNIVQPALSMQIKSLEEEIGGSLFLRTSRKVELTEAGRLFRREAGLAVAQAERAKTLVQRSLRGETGRVRIGFAGNAVFTGKLLADMRTFSAAYPQVELELREMGPQLQGQAIMAGEIDVGYCPEMGFDVDDQLSAERVGDWPMMIAMASDHPLAAQPFLTTGMIAAEPLVVYATEGAADAGQLAQLRQALGAEPNISHRVSSTLSVLILAAAGQGLAMVPATFEQVPLPGLLYKPLHDFNLRANMTILQRKQESTGAVLAWLALSRLDLVF</sequence>
<evidence type="ECO:0000259" key="6">
    <source>
        <dbReference type="PROSITE" id="PS50931"/>
    </source>
</evidence>
<dbReference type="PANTHER" id="PTHR30346:SF30">
    <property type="entry name" value="SMALL NEUTRAL PROTEASE REGULATORY PROTEIN"/>
    <property type="match status" value="1"/>
</dbReference>
<comment type="caution">
    <text evidence="7">The sequence shown here is derived from an EMBL/GenBank/DDBJ whole genome shotgun (WGS) entry which is preliminary data.</text>
</comment>
<name>A0A502GVP3_9GAMM</name>
<evidence type="ECO:0000256" key="3">
    <source>
        <dbReference type="ARBA" id="ARBA00023015"/>
    </source>
</evidence>
<feature type="domain" description="HTH lysR-type" evidence="6">
    <location>
        <begin position="1"/>
        <end position="58"/>
    </location>
</feature>